<evidence type="ECO:0000313" key="2">
    <source>
        <dbReference type="EMBL" id="KAF7409887.1"/>
    </source>
</evidence>
<proteinExistence type="predicted"/>
<dbReference type="Proteomes" id="UP000617340">
    <property type="component" value="Unassembled WGS sequence"/>
</dbReference>
<protein>
    <submittedName>
        <fullName evidence="2">Uncharacterized protein</fullName>
    </submittedName>
</protein>
<sequence>MPQRSEKVKYQAYYLLTHEASGLLSSLEKTRNTYVSSPLSGSRMEPVKGGQNIGKRKEKEKERQDPTPVTRKTFKRHGTHRKYFLRIFESECFDMVSF</sequence>
<reference evidence="2" key="1">
    <citation type="journal article" date="2020" name="G3 (Bethesda)">
        <title>High-Quality Assemblies for Three Invasive Social Wasps from the &lt;i&gt;Vespula&lt;/i&gt; Genus.</title>
        <authorList>
            <person name="Harrop T.W.R."/>
            <person name="Guhlin J."/>
            <person name="McLaughlin G.M."/>
            <person name="Permina E."/>
            <person name="Stockwell P."/>
            <person name="Gilligan J."/>
            <person name="Le Lec M.F."/>
            <person name="Gruber M.A.M."/>
            <person name="Quinn O."/>
            <person name="Lovegrove M."/>
            <person name="Duncan E.J."/>
            <person name="Remnant E.J."/>
            <person name="Van Eeckhoven J."/>
            <person name="Graham B."/>
            <person name="Knapp R.A."/>
            <person name="Langford K.W."/>
            <person name="Kronenberg Z."/>
            <person name="Press M.O."/>
            <person name="Eacker S.M."/>
            <person name="Wilson-Rankin E.E."/>
            <person name="Purcell J."/>
            <person name="Lester P.J."/>
            <person name="Dearden P.K."/>
        </authorList>
    </citation>
    <scope>NUCLEOTIDE SEQUENCE</scope>
    <source>
        <strain evidence="2">Linc-1</strain>
    </source>
</reference>
<accession>A0A834KPW4</accession>
<keyword evidence="3" id="KW-1185">Reference proteome</keyword>
<feature type="compositionally biased region" description="Basic and acidic residues" evidence="1">
    <location>
        <begin position="55"/>
        <end position="65"/>
    </location>
</feature>
<organism evidence="2 3">
    <name type="scientific">Vespula germanica</name>
    <name type="common">German yellow jacket</name>
    <name type="synonym">Paravespula germanica</name>
    <dbReference type="NCBI Taxonomy" id="30212"/>
    <lineage>
        <taxon>Eukaryota</taxon>
        <taxon>Metazoa</taxon>
        <taxon>Ecdysozoa</taxon>
        <taxon>Arthropoda</taxon>
        <taxon>Hexapoda</taxon>
        <taxon>Insecta</taxon>
        <taxon>Pterygota</taxon>
        <taxon>Neoptera</taxon>
        <taxon>Endopterygota</taxon>
        <taxon>Hymenoptera</taxon>
        <taxon>Apocrita</taxon>
        <taxon>Aculeata</taxon>
        <taxon>Vespoidea</taxon>
        <taxon>Vespidae</taxon>
        <taxon>Vespinae</taxon>
        <taxon>Vespula</taxon>
    </lineage>
</organism>
<gene>
    <name evidence="2" type="ORF">HZH68_004268</name>
</gene>
<evidence type="ECO:0000313" key="3">
    <source>
        <dbReference type="Proteomes" id="UP000617340"/>
    </source>
</evidence>
<name>A0A834KPW4_VESGE</name>
<feature type="region of interest" description="Disordered" evidence="1">
    <location>
        <begin position="34"/>
        <end position="75"/>
    </location>
</feature>
<evidence type="ECO:0000256" key="1">
    <source>
        <dbReference type="SAM" id="MobiDB-lite"/>
    </source>
</evidence>
<dbReference type="AlphaFoldDB" id="A0A834KPW4"/>
<comment type="caution">
    <text evidence="2">The sequence shown here is derived from an EMBL/GenBank/DDBJ whole genome shotgun (WGS) entry which is preliminary data.</text>
</comment>
<dbReference type="EMBL" id="JACSDZ010000003">
    <property type="protein sequence ID" value="KAF7409887.1"/>
    <property type="molecule type" value="Genomic_DNA"/>
</dbReference>